<evidence type="ECO:0000256" key="10">
    <source>
        <dbReference type="ARBA" id="ARBA00022679"/>
    </source>
</evidence>
<dbReference type="EC" id="2.7.7.41" evidence="6"/>
<sequence length="282" mass="30812">MKKIIERIIVFVVGLPLILSSVYFLPYHHFLVLHLEIFIATAFAIIEIRAMFSRKIAVYSTPIVLFAGLIIPVSAYLFMLGLFSRIGMILIGIGALYFIFFVETFYSFSKPFEKSIQRVCSAVFIIFYPGLLIVFLSAMTRWPSASHIIAIFLLMVFSCDSLAWLFGVLFGKGNRGFVPASPNKSIAGFIGGLIAATAAGFLAFKLFPAAFGKSLNGSLVTGFCTGVAAIIGDLIESIFKRSAEVKDSGALILGRGGILDSIDSILLAAPVFYLCYRFFIGI</sequence>
<keyword evidence="16" id="KW-0594">Phospholipid biosynthesis</keyword>
<comment type="catalytic activity">
    <reaction evidence="1">
        <text>a 1,2-diacyl-sn-glycero-3-phosphate + CTP + H(+) = a CDP-1,2-diacyl-sn-glycerol + diphosphate</text>
        <dbReference type="Rhea" id="RHEA:16229"/>
        <dbReference type="ChEBI" id="CHEBI:15378"/>
        <dbReference type="ChEBI" id="CHEBI:33019"/>
        <dbReference type="ChEBI" id="CHEBI:37563"/>
        <dbReference type="ChEBI" id="CHEBI:58332"/>
        <dbReference type="ChEBI" id="CHEBI:58608"/>
        <dbReference type="EC" id="2.7.7.41"/>
    </reaction>
</comment>
<evidence type="ECO:0000256" key="18">
    <source>
        <dbReference type="ARBA" id="ARBA00029893"/>
    </source>
</evidence>
<comment type="subcellular location">
    <subcellularLocation>
        <location evidence="2">Cell membrane</location>
        <topology evidence="2">Multi-pass membrane protein</topology>
    </subcellularLocation>
</comment>
<dbReference type="RefSeq" id="WP_006190270.1">
    <property type="nucleotide sequence ID" value="NZ_ACYH01000071.1"/>
</dbReference>
<evidence type="ECO:0000256" key="3">
    <source>
        <dbReference type="ARBA" id="ARBA00005119"/>
    </source>
</evidence>
<dbReference type="GeneID" id="301460824"/>
<feature type="transmembrane region" description="Helical" evidence="24">
    <location>
        <begin position="89"/>
        <end position="108"/>
    </location>
</feature>
<comment type="similarity">
    <text evidence="5">Belongs to the CDS family.</text>
</comment>
<evidence type="ECO:0000256" key="4">
    <source>
        <dbReference type="ARBA" id="ARBA00005189"/>
    </source>
</evidence>
<keyword evidence="10 25" id="KW-0808">Transferase</keyword>
<evidence type="ECO:0000256" key="17">
    <source>
        <dbReference type="ARBA" id="ARBA00023264"/>
    </source>
</evidence>
<dbReference type="PANTHER" id="PTHR46382:SF1">
    <property type="entry name" value="PHOSPHATIDATE CYTIDYLYLTRANSFERASE"/>
    <property type="match status" value="1"/>
</dbReference>
<dbReference type="STRING" id="596324.TREVI0001_0102"/>
<evidence type="ECO:0000256" key="8">
    <source>
        <dbReference type="ARBA" id="ARBA00022475"/>
    </source>
</evidence>
<keyword evidence="11 24" id="KW-0812">Transmembrane</keyword>
<reference evidence="25 26" key="1">
    <citation type="submission" date="2009-07" db="EMBL/GenBank/DDBJ databases">
        <authorList>
            <person name="Madupu R."/>
            <person name="Sebastian Y."/>
            <person name="Durkin A.S."/>
            <person name="Torralba M."/>
            <person name="Methe B."/>
            <person name="Sutton G.G."/>
            <person name="Strausberg R.L."/>
            <person name="Nelson K.E."/>
        </authorList>
    </citation>
    <scope>NUCLEOTIDE SEQUENCE [LARGE SCALE GENOMIC DNA]</scope>
    <source>
        <strain evidence="25 26">ATCC 35580</strain>
    </source>
</reference>
<accession>C8PTR1</accession>
<feature type="transmembrane region" description="Helical" evidence="24">
    <location>
        <begin position="145"/>
        <end position="166"/>
    </location>
</feature>
<evidence type="ECO:0000256" key="1">
    <source>
        <dbReference type="ARBA" id="ARBA00001698"/>
    </source>
</evidence>
<keyword evidence="8" id="KW-1003">Cell membrane</keyword>
<dbReference type="Pfam" id="PF01148">
    <property type="entry name" value="CTP_transf_1"/>
    <property type="match status" value="1"/>
</dbReference>
<dbReference type="GO" id="GO:0005886">
    <property type="term" value="C:plasma membrane"/>
    <property type="evidence" value="ECO:0007669"/>
    <property type="project" value="UniProtKB-SubCell"/>
</dbReference>
<dbReference type="PANTHER" id="PTHR46382">
    <property type="entry name" value="PHOSPHATIDATE CYTIDYLYLTRANSFERASE"/>
    <property type="match status" value="1"/>
</dbReference>
<evidence type="ECO:0000256" key="22">
    <source>
        <dbReference type="ARBA" id="ARBA00032743"/>
    </source>
</evidence>
<dbReference type="GO" id="GO:0004605">
    <property type="term" value="F:phosphatidate cytidylyltransferase activity"/>
    <property type="evidence" value="ECO:0007669"/>
    <property type="project" value="UniProtKB-EC"/>
</dbReference>
<evidence type="ECO:0000256" key="11">
    <source>
        <dbReference type="ARBA" id="ARBA00022692"/>
    </source>
</evidence>
<dbReference type="OrthoDB" id="9799199at2"/>
<evidence type="ECO:0000256" key="20">
    <source>
        <dbReference type="ARBA" id="ARBA00032253"/>
    </source>
</evidence>
<dbReference type="GO" id="GO:0016024">
    <property type="term" value="P:CDP-diacylglycerol biosynthetic process"/>
    <property type="evidence" value="ECO:0007669"/>
    <property type="project" value="TreeGrafter"/>
</dbReference>
<evidence type="ECO:0000256" key="21">
    <source>
        <dbReference type="ARBA" id="ARBA00032396"/>
    </source>
</evidence>
<feature type="transmembrane region" description="Helical" evidence="24">
    <location>
        <begin position="120"/>
        <end position="139"/>
    </location>
</feature>
<evidence type="ECO:0000256" key="2">
    <source>
        <dbReference type="ARBA" id="ARBA00004651"/>
    </source>
</evidence>
<evidence type="ECO:0000256" key="9">
    <source>
        <dbReference type="ARBA" id="ARBA00022516"/>
    </source>
</evidence>
<dbReference type="EMBL" id="ACYH01000071">
    <property type="protein sequence ID" value="EEV19209.1"/>
    <property type="molecule type" value="Genomic_DNA"/>
</dbReference>
<evidence type="ECO:0000256" key="12">
    <source>
        <dbReference type="ARBA" id="ARBA00022695"/>
    </source>
</evidence>
<feature type="transmembrane region" description="Helical" evidence="24">
    <location>
        <begin position="219"/>
        <end position="239"/>
    </location>
</feature>
<evidence type="ECO:0000256" key="6">
    <source>
        <dbReference type="ARBA" id="ARBA00012487"/>
    </source>
</evidence>
<evidence type="ECO:0000256" key="15">
    <source>
        <dbReference type="ARBA" id="ARBA00023136"/>
    </source>
</evidence>
<keyword evidence="17" id="KW-1208">Phospholipid metabolism</keyword>
<evidence type="ECO:0000256" key="14">
    <source>
        <dbReference type="ARBA" id="ARBA00023098"/>
    </source>
</evidence>
<evidence type="ECO:0000313" key="25">
    <source>
        <dbReference type="EMBL" id="EEV19209.1"/>
    </source>
</evidence>
<proteinExistence type="inferred from homology"/>
<dbReference type="eggNOG" id="COG0575">
    <property type="taxonomic scope" value="Bacteria"/>
</dbReference>
<keyword evidence="12 25" id="KW-0548">Nucleotidyltransferase</keyword>
<feature type="transmembrane region" description="Helical" evidence="24">
    <location>
        <begin position="31"/>
        <end position="52"/>
    </location>
</feature>
<dbReference type="Proteomes" id="UP000004509">
    <property type="component" value="Unassembled WGS sequence"/>
</dbReference>
<organism evidence="25 26">
    <name type="scientific">Treponema vincentii ATCC 35580</name>
    <dbReference type="NCBI Taxonomy" id="596324"/>
    <lineage>
        <taxon>Bacteria</taxon>
        <taxon>Pseudomonadati</taxon>
        <taxon>Spirochaetota</taxon>
        <taxon>Spirochaetia</taxon>
        <taxon>Spirochaetales</taxon>
        <taxon>Treponemataceae</taxon>
        <taxon>Treponema</taxon>
    </lineage>
</organism>
<evidence type="ECO:0000256" key="24">
    <source>
        <dbReference type="SAM" id="Phobius"/>
    </source>
</evidence>
<keyword evidence="14" id="KW-0443">Lipid metabolism</keyword>
<evidence type="ECO:0000256" key="19">
    <source>
        <dbReference type="ARBA" id="ARBA00031825"/>
    </source>
</evidence>
<comment type="pathway">
    <text evidence="3">Phospholipid metabolism; CDP-diacylglycerol biosynthesis; CDP-diacylglycerol from sn-glycerol 3-phosphate: step 3/3.</text>
</comment>
<protein>
    <recommendedName>
        <fullName evidence="7">Phosphatidate cytidylyltransferase</fullName>
        <ecNumber evidence="6">2.7.7.41</ecNumber>
    </recommendedName>
    <alternativeName>
        <fullName evidence="20">CDP-DAG synthase</fullName>
    </alternativeName>
    <alternativeName>
        <fullName evidence="22">CDP-DG synthase</fullName>
    </alternativeName>
    <alternativeName>
        <fullName evidence="18">CDP-diacylglycerol synthase</fullName>
    </alternativeName>
    <alternativeName>
        <fullName evidence="21">CDP-diglyceride pyrophosphorylase</fullName>
    </alternativeName>
    <alternativeName>
        <fullName evidence="23">CDP-diglyceride synthase</fullName>
    </alternativeName>
    <alternativeName>
        <fullName evidence="19">CTP:phosphatidate cytidylyltransferase</fullName>
    </alternativeName>
</protein>
<name>C8PTR1_9SPIR</name>
<evidence type="ECO:0000313" key="26">
    <source>
        <dbReference type="Proteomes" id="UP000004509"/>
    </source>
</evidence>
<feature type="transmembrane region" description="Helical" evidence="24">
    <location>
        <begin position="7"/>
        <end position="25"/>
    </location>
</feature>
<gene>
    <name evidence="25" type="primary">cdsA</name>
    <name evidence="25" type="ORF">TREVI0001_0102</name>
</gene>
<keyword evidence="13 24" id="KW-1133">Transmembrane helix</keyword>
<keyword evidence="15 24" id="KW-0472">Membrane</keyword>
<keyword evidence="9" id="KW-0444">Lipid biosynthesis</keyword>
<comment type="caution">
    <text evidence="25">The sequence shown here is derived from an EMBL/GenBank/DDBJ whole genome shotgun (WGS) entry which is preliminary data.</text>
</comment>
<comment type="pathway">
    <text evidence="4">Lipid metabolism.</text>
</comment>
<evidence type="ECO:0000256" key="7">
    <source>
        <dbReference type="ARBA" id="ARBA00019373"/>
    </source>
</evidence>
<evidence type="ECO:0000256" key="5">
    <source>
        <dbReference type="ARBA" id="ARBA00010185"/>
    </source>
</evidence>
<evidence type="ECO:0000256" key="13">
    <source>
        <dbReference type="ARBA" id="ARBA00022989"/>
    </source>
</evidence>
<evidence type="ECO:0000256" key="23">
    <source>
        <dbReference type="ARBA" id="ARBA00033406"/>
    </source>
</evidence>
<feature type="transmembrane region" description="Helical" evidence="24">
    <location>
        <begin position="64"/>
        <end position="83"/>
    </location>
</feature>
<evidence type="ECO:0000256" key="16">
    <source>
        <dbReference type="ARBA" id="ARBA00023209"/>
    </source>
</evidence>
<dbReference type="AlphaFoldDB" id="C8PTR1"/>
<feature type="transmembrane region" description="Helical" evidence="24">
    <location>
        <begin position="186"/>
        <end position="207"/>
    </location>
</feature>